<keyword evidence="1" id="KW-0812">Transmembrane</keyword>
<gene>
    <name evidence="2" type="ORF">RF11_14666</name>
</gene>
<evidence type="ECO:0000256" key="1">
    <source>
        <dbReference type="SAM" id="Phobius"/>
    </source>
</evidence>
<organism evidence="2 3">
    <name type="scientific">Thelohanellus kitauei</name>
    <name type="common">Myxosporean</name>
    <dbReference type="NCBI Taxonomy" id="669202"/>
    <lineage>
        <taxon>Eukaryota</taxon>
        <taxon>Metazoa</taxon>
        <taxon>Cnidaria</taxon>
        <taxon>Myxozoa</taxon>
        <taxon>Myxosporea</taxon>
        <taxon>Bivalvulida</taxon>
        <taxon>Platysporina</taxon>
        <taxon>Myxobolidae</taxon>
        <taxon>Thelohanellus</taxon>
    </lineage>
</organism>
<dbReference type="InterPro" id="IPR014756">
    <property type="entry name" value="Ig_E-set"/>
</dbReference>
<name>A0A0C2IFC6_THEKT</name>
<keyword evidence="1" id="KW-1133">Transmembrane helix</keyword>
<evidence type="ECO:0000313" key="2">
    <source>
        <dbReference type="EMBL" id="KII64039.1"/>
    </source>
</evidence>
<protein>
    <submittedName>
        <fullName evidence="2">Uncharacterized protein</fullName>
    </submittedName>
</protein>
<dbReference type="SUPFAM" id="SSF81296">
    <property type="entry name" value="E set domains"/>
    <property type="match status" value="1"/>
</dbReference>
<dbReference type="Gene3D" id="2.60.40.770">
    <property type="match status" value="1"/>
</dbReference>
<evidence type="ECO:0000313" key="3">
    <source>
        <dbReference type="Proteomes" id="UP000031668"/>
    </source>
</evidence>
<feature type="transmembrane region" description="Helical" evidence="1">
    <location>
        <begin position="66"/>
        <end position="86"/>
    </location>
</feature>
<keyword evidence="1" id="KW-0472">Membrane</keyword>
<sequence>MGIVENQGGHYWMLNPIRNFSAIPKSLMTHLSAFNPWRGFATSQTPRMFVVHRNLSKGVLLRDLGIILNMPNILFSFSVAIFVSILKLTSEQAFECTILADESPFLLKSVTVSGCSHDVCRNNGDETQEVTISFVPLVSAKRVEILIHIKVGNDHGYFTEYQKAHFCDLPGIWCPIIAGVHYTTTLAI</sequence>
<proteinExistence type="predicted"/>
<dbReference type="AlphaFoldDB" id="A0A0C2IFC6"/>
<keyword evidence="3" id="KW-1185">Reference proteome</keyword>
<comment type="caution">
    <text evidence="2">The sequence shown here is derived from an EMBL/GenBank/DDBJ whole genome shotgun (WGS) entry which is preliminary data.</text>
</comment>
<dbReference type="Proteomes" id="UP000031668">
    <property type="component" value="Unassembled WGS sequence"/>
</dbReference>
<accession>A0A0C2IFC6</accession>
<reference evidence="2 3" key="1">
    <citation type="journal article" date="2014" name="Genome Biol. Evol.">
        <title>The genome of the myxosporean Thelohanellus kitauei shows adaptations to nutrient acquisition within its fish host.</title>
        <authorList>
            <person name="Yang Y."/>
            <person name="Xiong J."/>
            <person name="Zhou Z."/>
            <person name="Huo F."/>
            <person name="Miao W."/>
            <person name="Ran C."/>
            <person name="Liu Y."/>
            <person name="Zhang J."/>
            <person name="Feng J."/>
            <person name="Wang M."/>
            <person name="Wang M."/>
            <person name="Wang L."/>
            <person name="Yao B."/>
        </authorList>
    </citation>
    <scope>NUCLEOTIDE SEQUENCE [LARGE SCALE GENOMIC DNA]</scope>
    <source>
        <strain evidence="2">Wuqing</strain>
    </source>
</reference>
<dbReference type="EMBL" id="JWZT01004474">
    <property type="protein sequence ID" value="KII64039.1"/>
    <property type="molecule type" value="Genomic_DNA"/>
</dbReference>